<dbReference type="EMBL" id="FNPE01000008">
    <property type="protein sequence ID" value="SDY80365.1"/>
    <property type="molecule type" value="Genomic_DNA"/>
</dbReference>
<keyword evidence="4" id="KW-1185">Reference proteome</keyword>
<evidence type="ECO:0000313" key="3">
    <source>
        <dbReference type="Proteomes" id="UP000183417"/>
    </source>
</evidence>
<dbReference type="EMBL" id="CP065749">
    <property type="protein sequence ID" value="QPS84940.1"/>
    <property type="molecule type" value="Genomic_DNA"/>
</dbReference>
<accession>A0A1H3MVY2</accession>
<dbReference type="KEGG" id="dla:I6G47_32865"/>
<dbReference type="Proteomes" id="UP000595064">
    <property type="component" value="Plasmid unnamed"/>
</dbReference>
<evidence type="ECO:0000313" key="4">
    <source>
        <dbReference type="Proteomes" id="UP000595064"/>
    </source>
</evidence>
<dbReference type="Proteomes" id="UP000183417">
    <property type="component" value="Unassembled WGS sequence"/>
</dbReference>
<organism evidence="2 3">
    <name type="scientific">Delftia lacustris</name>
    <dbReference type="NCBI Taxonomy" id="558537"/>
    <lineage>
        <taxon>Bacteria</taxon>
        <taxon>Pseudomonadati</taxon>
        <taxon>Pseudomonadota</taxon>
        <taxon>Betaproteobacteria</taxon>
        <taxon>Burkholderiales</taxon>
        <taxon>Comamonadaceae</taxon>
        <taxon>Delftia</taxon>
    </lineage>
</organism>
<dbReference type="RefSeq" id="WP_074921823.1">
    <property type="nucleotide sequence ID" value="NZ_CP065749.1"/>
</dbReference>
<dbReference type="AlphaFoldDB" id="A0A1H3MVY2"/>
<geneLocation type="plasmid" evidence="1 4">
    <name>unnamed</name>
</geneLocation>
<dbReference type="GeneID" id="94688959"/>
<evidence type="ECO:0000313" key="1">
    <source>
        <dbReference type="EMBL" id="QPS84940.1"/>
    </source>
</evidence>
<gene>
    <name evidence="1" type="ORF">I6G47_32865</name>
    <name evidence="2" type="ORF">SAMN05421547_10851</name>
</gene>
<protein>
    <submittedName>
        <fullName evidence="2">Uncharacterized protein</fullName>
    </submittedName>
</protein>
<proteinExistence type="predicted"/>
<name>A0A1H3MVY2_9BURK</name>
<reference evidence="2 3" key="1">
    <citation type="submission" date="2016-10" db="EMBL/GenBank/DDBJ databases">
        <authorList>
            <person name="de Groot N.N."/>
        </authorList>
    </citation>
    <scope>NUCLEOTIDE SEQUENCE [LARGE SCALE GENOMIC DNA]</scope>
    <source>
        <strain evidence="2 3">LMG 24775</strain>
    </source>
</reference>
<reference evidence="1 4" key="2">
    <citation type="submission" date="2020-12" db="EMBL/GenBank/DDBJ databases">
        <title>FDA dAtabase for Regulatory Grade micrObial Sequences (FDA-ARGOS): Supporting development and validation of Infectious Disease Dx tests.</title>
        <authorList>
            <person name="Sproer C."/>
            <person name="Gronow S."/>
            <person name="Severitt S."/>
            <person name="Schroder I."/>
            <person name="Tallon L."/>
            <person name="Sadzewicz L."/>
            <person name="Zhao X."/>
            <person name="Boylan J."/>
            <person name="Ott S."/>
            <person name="Bowen H."/>
            <person name="Vavikolanu K."/>
            <person name="Mehta A."/>
            <person name="Aluvathingal J."/>
            <person name="Nadendla S."/>
            <person name="Lowell S."/>
            <person name="Myers T."/>
            <person name="Yan Y."/>
            <person name="Sichtig H."/>
        </authorList>
    </citation>
    <scope>NUCLEOTIDE SEQUENCE [LARGE SCALE GENOMIC DNA]</scope>
    <source>
        <strain evidence="1 4">FDAARGOS_890</strain>
        <plasmid evidence="1 4">unnamed</plasmid>
    </source>
</reference>
<sequence>MKNVIPKDEREVVEMADLFKQRVIKGQPLVVTGKLDDSMAKKHAATVNGLLTSIGRSVTVMHIPK</sequence>
<evidence type="ECO:0000313" key="2">
    <source>
        <dbReference type="EMBL" id="SDY80365.1"/>
    </source>
</evidence>
<keyword evidence="1" id="KW-0614">Plasmid</keyword>